<evidence type="ECO:0000313" key="5">
    <source>
        <dbReference type="EMBL" id="CAF4021928.1"/>
    </source>
</evidence>
<evidence type="ECO:0000313" key="9">
    <source>
        <dbReference type="EMBL" id="CAF4435466.1"/>
    </source>
</evidence>
<accession>A0A815WMH6</accession>
<dbReference type="EMBL" id="CAJOBG010044337">
    <property type="protein sequence ID" value="CAF4435466.1"/>
    <property type="molecule type" value="Genomic_DNA"/>
</dbReference>
<proteinExistence type="predicted"/>
<dbReference type="EMBL" id="CAJNRG010001134">
    <property type="protein sequence ID" value="CAF2027893.1"/>
    <property type="molecule type" value="Genomic_DNA"/>
</dbReference>
<dbReference type="EMBL" id="CAJOBJ010031703">
    <property type="protein sequence ID" value="CAF4277041.1"/>
    <property type="molecule type" value="Genomic_DNA"/>
</dbReference>
<dbReference type="InterPro" id="IPR036397">
    <property type="entry name" value="RNaseH_sf"/>
</dbReference>
<reference evidence="1" key="1">
    <citation type="submission" date="2021-02" db="EMBL/GenBank/DDBJ databases">
        <authorList>
            <person name="Nowell W R."/>
        </authorList>
    </citation>
    <scope>NUCLEOTIDE SEQUENCE</scope>
</reference>
<dbReference type="EMBL" id="CAJOBH010005364">
    <property type="protein sequence ID" value="CAF4021928.1"/>
    <property type="molecule type" value="Genomic_DNA"/>
</dbReference>
<dbReference type="Proteomes" id="UP000663856">
    <property type="component" value="Unassembled WGS sequence"/>
</dbReference>
<evidence type="ECO:0008006" key="12">
    <source>
        <dbReference type="Google" id="ProtNLM"/>
    </source>
</evidence>
<dbReference type="GO" id="GO:0003676">
    <property type="term" value="F:nucleic acid binding"/>
    <property type="evidence" value="ECO:0007669"/>
    <property type="project" value="InterPro"/>
</dbReference>
<dbReference type="AlphaFoldDB" id="A0A815WMH6"/>
<gene>
    <name evidence="5" type="ORF">BYL167_LOCUS14835</name>
    <name evidence="1" type="ORF">CJN711_LOCUS30128</name>
    <name evidence="8" type="ORF">GIL414_LOCUS24816</name>
    <name evidence="4" type="ORF">MBJ925_LOCUS35538</name>
    <name evidence="9" type="ORF">OVN521_LOCUS36969</name>
    <name evidence="7" type="ORF">SMN809_LOCUS17696</name>
    <name evidence="6" type="ORF">UXM345_LOCUS20795</name>
    <name evidence="3" type="ORF">WKI299_LOCUS29951</name>
    <name evidence="2" type="ORF">XDN619_LOCUS4734</name>
</gene>
<keyword evidence="11" id="KW-1185">Reference proteome</keyword>
<dbReference type="Proteomes" id="UP000663842">
    <property type="component" value="Unassembled WGS sequence"/>
</dbReference>
<dbReference type="EMBL" id="CAJNRF010013438">
    <property type="protein sequence ID" value="CAF2149114.1"/>
    <property type="molecule type" value="Genomic_DNA"/>
</dbReference>
<dbReference type="Proteomes" id="UP000681967">
    <property type="component" value="Unassembled WGS sequence"/>
</dbReference>
<dbReference type="Proteomes" id="UP000676336">
    <property type="component" value="Unassembled WGS sequence"/>
</dbReference>
<dbReference type="EMBL" id="CAJNOV010014347">
    <property type="protein sequence ID" value="CAF1547238.1"/>
    <property type="molecule type" value="Genomic_DNA"/>
</dbReference>
<dbReference type="Gene3D" id="3.30.420.10">
    <property type="entry name" value="Ribonuclease H-like superfamily/Ribonuclease H"/>
    <property type="match status" value="1"/>
</dbReference>
<comment type="caution">
    <text evidence="1">The sequence shown here is derived from an EMBL/GenBank/DDBJ whole genome shotgun (WGS) entry which is preliminary data.</text>
</comment>
<evidence type="ECO:0000313" key="11">
    <source>
        <dbReference type="Proteomes" id="UP000663866"/>
    </source>
</evidence>
<dbReference type="Proteomes" id="UP000663866">
    <property type="component" value="Unassembled WGS sequence"/>
</dbReference>
<dbReference type="EMBL" id="CAJOBI010008281">
    <property type="protein sequence ID" value="CAF4108661.1"/>
    <property type="molecule type" value="Genomic_DNA"/>
</dbReference>
<name>A0A815WMH6_9BILA</name>
<sequence>MWYSAETNVSTKSNGVAGCLLQGCHTLSDLDDRTVDHDCYIKNVLPAALKYGNKVFGDDWIFQQDGAMPHQHHLTQKWCQENFPSFINKNHWPPNSSDLNPLGYSIWDEFANVIDWNKVKSKQH</sequence>
<evidence type="ECO:0000313" key="6">
    <source>
        <dbReference type="EMBL" id="CAF4076725.1"/>
    </source>
</evidence>
<evidence type="ECO:0000313" key="2">
    <source>
        <dbReference type="EMBL" id="CAF2027893.1"/>
    </source>
</evidence>
<evidence type="ECO:0000313" key="7">
    <source>
        <dbReference type="EMBL" id="CAF4108661.1"/>
    </source>
</evidence>
<dbReference type="Proteomes" id="UP000681720">
    <property type="component" value="Unassembled WGS sequence"/>
</dbReference>
<evidence type="ECO:0000313" key="8">
    <source>
        <dbReference type="EMBL" id="CAF4277041.1"/>
    </source>
</evidence>
<evidence type="ECO:0000313" key="1">
    <source>
        <dbReference type="EMBL" id="CAF1547238.1"/>
    </source>
</evidence>
<dbReference type="Proteomes" id="UP000663855">
    <property type="component" value="Unassembled WGS sequence"/>
</dbReference>
<dbReference type="EMBL" id="CAJOBF010003152">
    <property type="protein sequence ID" value="CAF4076725.1"/>
    <property type="molecule type" value="Genomic_DNA"/>
</dbReference>
<evidence type="ECO:0000313" key="4">
    <source>
        <dbReference type="EMBL" id="CAF2204120.1"/>
    </source>
</evidence>
<protein>
    <recommendedName>
        <fullName evidence="12">Tc1-like transposase DDE domain-containing protein</fullName>
    </recommendedName>
</protein>
<dbReference type="Proteomes" id="UP000663824">
    <property type="component" value="Unassembled WGS sequence"/>
</dbReference>
<organism evidence="1 10">
    <name type="scientific">Rotaria magnacalcarata</name>
    <dbReference type="NCBI Taxonomy" id="392030"/>
    <lineage>
        <taxon>Eukaryota</taxon>
        <taxon>Metazoa</taxon>
        <taxon>Spiralia</taxon>
        <taxon>Gnathifera</taxon>
        <taxon>Rotifera</taxon>
        <taxon>Eurotatoria</taxon>
        <taxon>Bdelloidea</taxon>
        <taxon>Philodinida</taxon>
        <taxon>Philodinidae</taxon>
        <taxon>Rotaria</taxon>
    </lineage>
</organism>
<evidence type="ECO:0000313" key="3">
    <source>
        <dbReference type="EMBL" id="CAF2149114.1"/>
    </source>
</evidence>
<dbReference type="EMBL" id="CAJNRE010019629">
    <property type="protein sequence ID" value="CAF2204120.1"/>
    <property type="molecule type" value="Genomic_DNA"/>
</dbReference>
<evidence type="ECO:0000313" key="10">
    <source>
        <dbReference type="Proteomes" id="UP000663855"/>
    </source>
</evidence>
<dbReference type="Proteomes" id="UP000663887">
    <property type="component" value="Unassembled WGS sequence"/>
</dbReference>